<dbReference type="PANTHER" id="PTHR21252">
    <property type="entry name" value="TB1 PROTEIN-RELATED"/>
    <property type="match status" value="1"/>
</dbReference>
<evidence type="ECO:0000256" key="12">
    <source>
        <dbReference type="SAM" id="MobiDB-lite"/>
    </source>
</evidence>
<evidence type="ECO:0000256" key="4">
    <source>
        <dbReference type="ARBA" id="ARBA00022692"/>
    </source>
</evidence>
<evidence type="ECO:0000256" key="5">
    <source>
        <dbReference type="ARBA" id="ARBA00022737"/>
    </source>
</evidence>
<comment type="caution">
    <text evidence="13">The sequence shown here is derived from an EMBL/GenBank/DDBJ whole genome shotgun (WGS) entry which is preliminary data.</text>
</comment>
<keyword evidence="4 10" id="KW-0812">Transmembrane</keyword>
<keyword evidence="7" id="KW-1133">Transmembrane helix</keyword>
<keyword evidence="14" id="KW-1185">Reference proteome</keyword>
<evidence type="ECO:0000313" key="13">
    <source>
        <dbReference type="EMBL" id="CAL1534585.1"/>
    </source>
</evidence>
<evidence type="ECO:0000256" key="9">
    <source>
        <dbReference type="ARBA" id="ARBA00023136"/>
    </source>
</evidence>
<evidence type="ECO:0000256" key="7">
    <source>
        <dbReference type="ARBA" id="ARBA00022989"/>
    </source>
</evidence>
<keyword evidence="8" id="KW-0496">Mitochondrion</keyword>
<dbReference type="InterPro" id="IPR018108">
    <property type="entry name" value="MCP_transmembrane"/>
</dbReference>
<evidence type="ECO:0000313" key="14">
    <source>
        <dbReference type="Proteomes" id="UP001497497"/>
    </source>
</evidence>
<feature type="repeat" description="Solcar" evidence="10">
    <location>
        <begin position="283"/>
        <end position="381"/>
    </location>
</feature>
<dbReference type="SUPFAM" id="SSF103506">
    <property type="entry name" value="Mitochondrial carrier"/>
    <property type="match status" value="1"/>
</dbReference>
<feature type="compositionally biased region" description="Basic and acidic residues" evidence="12">
    <location>
        <begin position="406"/>
        <end position="419"/>
    </location>
</feature>
<dbReference type="GO" id="GO:0005741">
    <property type="term" value="C:mitochondrial outer membrane"/>
    <property type="evidence" value="ECO:0007669"/>
    <property type="project" value="UniProtKB-SubCell"/>
</dbReference>
<dbReference type="Proteomes" id="UP001497497">
    <property type="component" value="Unassembled WGS sequence"/>
</dbReference>
<dbReference type="Gene3D" id="1.50.40.10">
    <property type="entry name" value="Mitochondrial carrier domain"/>
    <property type="match status" value="1"/>
</dbReference>
<name>A0AAV2HKN0_LYMST</name>
<dbReference type="PANTHER" id="PTHR21252:SF2">
    <property type="entry name" value="MITOCHONDRIAL OUTER MEMBRANE PROTEIN SLC25A46"/>
    <property type="match status" value="1"/>
</dbReference>
<dbReference type="AlphaFoldDB" id="A0AAV2HKN0"/>
<organism evidence="13 14">
    <name type="scientific">Lymnaea stagnalis</name>
    <name type="common">Great pond snail</name>
    <name type="synonym">Helix stagnalis</name>
    <dbReference type="NCBI Taxonomy" id="6523"/>
    <lineage>
        <taxon>Eukaryota</taxon>
        <taxon>Metazoa</taxon>
        <taxon>Spiralia</taxon>
        <taxon>Lophotrochozoa</taxon>
        <taxon>Mollusca</taxon>
        <taxon>Gastropoda</taxon>
        <taxon>Heterobranchia</taxon>
        <taxon>Euthyneura</taxon>
        <taxon>Panpulmonata</taxon>
        <taxon>Hygrophila</taxon>
        <taxon>Lymnaeoidea</taxon>
        <taxon>Lymnaeidae</taxon>
        <taxon>Lymnaea</taxon>
    </lineage>
</organism>
<evidence type="ECO:0000256" key="6">
    <source>
        <dbReference type="ARBA" id="ARBA00022787"/>
    </source>
</evidence>
<keyword evidence="3 11" id="KW-0813">Transport</keyword>
<evidence type="ECO:0000256" key="8">
    <source>
        <dbReference type="ARBA" id="ARBA00023128"/>
    </source>
</evidence>
<evidence type="ECO:0000256" key="1">
    <source>
        <dbReference type="ARBA" id="ARBA00004374"/>
    </source>
</evidence>
<protein>
    <recommendedName>
        <fullName evidence="15">Solute carrier family 25 member 46</fullName>
    </recommendedName>
</protein>
<sequence>MGTRVMNEFSYDSSTIGDEIGENTLRSRRDLEKDLDLRLSNLPSSQHPPGPAIIILFISDQLQKLAGLSVGFCAIFAEQLLSHPCIVLRRQCQVHHAGYWYHLTPISLLQTLINIQRTQGGLVLWKGLGSVYIVRGIGMVSETVISELTSLPREAPRHSSLKRLGGHVVLKGIIFAVLTPFLAASLVETVQSDIASERPGVFDILVEAAARVSAWGVPQTSRQIPVWHLALPTIIFRLSHYIINSIAQFTVTSAMHLEQQEIMVSPFINVNIIEPSAYETYFPELLATFTGGILADMITFPVETVLHRLYVQGTRTIIDNTDTGLGVIPINTRYDGFVDCFRSIVAEEGLHGLYRGFGALVLQYSIHALILRLAKFMFEKLSQELRNRRSQPGRQPKLGPANSRSKSLEFRKSDGDKIF</sequence>
<accession>A0AAV2HKN0</accession>
<dbReference type="PROSITE" id="PS50920">
    <property type="entry name" value="SOLCAR"/>
    <property type="match status" value="1"/>
</dbReference>
<evidence type="ECO:0000256" key="3">
    <source>
        <dbReference type="ARBA" id="ARBA00022448"/>
    </source>
</evidence>
<dbReference type="EMBL" id="CAXITT010000176">
    <property type="protein sequence ID" value="CAL1534585.1"/>
    <property type="molecule type" value="Genomic_DNA"/>
</dbReference>
<keyword evidence="6" id="KW-1000">Mitochondrion outer membrane</keyword>
<proteinExistence type="inferred from homology"/>
<dbReference type="InterPro" id="IPR023395">
    <property type="entry name" value="MCP_dom_sf"/>
</dbReference>
<evidence type="ECO:0000256" key="10">
    <source>
        <dbReference type="PROSITE-ProRule" id="PRU00282"/>
    </source>
</evidence>
<dbReference type="InterPro" id="IPR039158">
    <property type="entry name" value="SLC25A46"/>
</dbReference>
<gene>
    <name evidence="13" type="ORF">GSLYS_00008545001</name>
</gene>
<evidence type="ECO:0000256" key="11">
    <source>
        <dbReference type="RuleBase" id="RU000488"/>
    </source>
</evidence>
<comment type="similarity">
    <text evidence="2 11">Belongs to the mitochondrial carrier (TC 2.A.29) family.</text>
</comment>
<evidence type="ECO:0008006" key="15">
    <source>
        <dbReference type="Google" id="ProtNLM"/>
    </source>
</evidence>
<comment type="subcellular location">
    <subcellularLocation>
        <location evidence="1">Mitochondrion outer membrane</location>
        <topology evidence="1">Multi-pass membrane protein</topology>
    </subcellularLocation>
</comment>
<keyword evidence="5" id="KW-0677">Repeat</keyword>
<keyword evidence="9 10" id="KW-0472">Membrane</keyword>
<dbReference type="GO" id="GO:0090149">
    <property type="term" value="P:mitochondrial membrane fission"/>
    <property type="evidence" value="ECO:0007669"/>
    <property type="project" value="InterPro"/>
</dbReference>
<feature type="region of interest" description="Disordered" evidence="12">
    <location>
        <begin position="387"/>
        <end position="419"/>
    </location>
</feature>
<reference evidence="13 14" key="1">
    <citation type="submission" date="2024-04" db="EMBL/GenBank/DDBJ databases">
        <authorList>
            <consortium name="Genoscope - CEA"/>
            <person name="William W."/>
        </authorList>
    </citation>
    <scope>NUCLEOTIDE SEQUENCE [LARGE SCALE GENOMIC DNA]</scope>
</reference>
<evidence type="ECO:0000256" key="2">
    <source>
        <dbReference type="ARBA" id="ARBA00006375"/>
    </source>
</evidence>
<dbReference type="Pfam" id="PF00153">
    <property type="entry name" value="Mito_carr"/>
    <property type="match status" value="1"/>
</dbReference>